<comment type="caution">
    <text evidence="2">The sequence shown here is derived from an EMBL/GenBank/DDBJ whole genome shotgun (WGS) entry which is preliminary data.</text>
</comment>
<sequence length="156" mass="17451">MNTVKSVIFIACIIGVITSMTDIATPEGTLKKQLRSVLAVILLLAVITPVMGHGFKVTLSDYTELADLPEFDSVSTATKLYYLSESESRLEEYFLGKLNKNGIENVRVDITTDINEYNEIEITAVRVYLTKTSDRVLVEKLISEDLPDTQVIMQEE</sequence>
<dbReference type="AlphaFoldDB" id="A0AAE3IEI6"/>
<evidence type="ECO:0000313" key="3">
    <source>
        <dbReference type="Proteomes" id="UP001208131"/>
    </source>
</evidence>
<dbReference type="Proteomes" id="UP001208131">
    <property type="component" value="Unassembled WGS sequence"/>
</dbReference>
<keyword evidence="3" id="KW-1185">Reference proteome</keyword>
<reference evidence="2 3" key="1">
    <citation type="journal article" date="2021" name="ISME Commun">
        <title>Automated analysis of genomic sequences facilitates high-throughput and comprehensive description of bacteria.</title>
        <authorList>
            <person name="Hitch T.C.A."/>
        </authorList>
    </citation>
    <scope>NUCLEOTIDE SEQUENCE [LARGE SCALE GENOMIC DNA]</scope>
    <source>
        <strain evidence="2 3">Sanger_31</strain>
    </source>
</reference>
<keyword evidence="1" id="KW-0472">Membrane</keyword>
<feature type="transmembrane region" description="Helical" evidence="1">
    <location>
        <begin position="6"/>
        <end position="25"/>
    </location>
</feature>
<proteinExistence type="predicted"/>
<dbReference type="EMBL" id="JAOQJZ010000002">
    <property type="protein sequence ID" value="MCU6704798.1"/>
    <property type="molecule type" value="Genomic_DNA"/>
</dbReference>
<evidence type="ECO:0000256" key="1">
    <source>
        <dbReference type="SAM" id="Phobius"/>
    </source>
</evidence>
<evidence type="ECO:0000313" key="2">
    <source>
        <dbReference type="EMBL" id="MCU6704798.1"/>
    </source>
</evidence>
<keyword evidence="1" id="KW-0812">Transmembrane</keyword>
<name>A0AAE3IEI6_9FIRM</name>
<dbReference type="RefSeq" id="WP_267300375.1">
    <property type="nucleotide sequence ID" value="NZ_JAOQJZ010000002.1"/>
</dbReference>
<organism evidence="2 3">
    <name type="scientific">Hominimerdicola aceti</name>
    <dbReference type="NCBI Taxonomy" id="2981726"/>
    <lineage>
        <taxon>Bacteria</taxon>
        <taxon>Bacillati</taxon>
        <taxon>Bacillota</taxon>
        <taxon>Clostridia</taxon>
        <taxon>Eubacteriales</taxon>
        <taxon>Oscillospiraceae</taxon>
        <taxon>Hominimerdicola</taxon>
    </lineage>
</organism>
<keyword evidence="1" id="KW-1133">Transmembrane helix</keyword>
<gene>
    <name evidence="2" type="ORF">OCV57_02500</name>
</gene>
<accession>A0AAE3IEI6</accession>
<protein>
    <submittedName>
        <fullName evidence="2">Stage III sporulation protein AF</fullName>
    </submittedName>
</protein>
<feature type="transmembrane region" description="Helical" evidence="1">
    <location>
        <begin position="37"/>
        <end position="55"/>
    </location>
</feature>